<comment type="caution">
    <text evidence="1">The sequence shown here is derived from an EMBL/GenBank/DDBJ whole genome shotgun (WGS) entry which is preliminary data.</text>
</comment>
<dbReference type="AlphaFoldDB" id="A0A3B0CYN2"/>
<keyword evidence="2" id="KW-1185">Reference proteome</keyword>
<dbReference type="InterPro" id="IPR008767">
    <property type="entry name" value="Phage_SPP1_head-tail_adaptor"/>
</dbReference>
<dbReference type="RefSeq" id="WP_120745453.1">
    <property type="nucleotide sequence ID" value="NZ_RBAH01000001.1"/>
</dbReference>
<gene>
    <name evidence="1" type="ORF">D7M11_01960</name>
</gene>
<dbReference type="OrthoDB" id="9808209at2"/>
<dbReference type="Pfam" id="PF05521">
    <property type="entry name" value="Phage_HCP"/>
    <property type="match status" value="1"/>
</dbReference>
<name>A0A3B0CYN2_9BACL</name>
<organism evidence="1 2">
    <name type="scientific">Paenibacillus ginsengarvi</name>
    <dbReference type="NCBI Taxonomy" id="400777"/>
    <lineage>
        <taxon>Bacteria</taxon>
        <taxon>Bacillati</taxon>
        <taxon>Bacillota</taxon>
        <taxon>Bacilli</taxon>
        <taxon>Bacillales</taxon>
        <taxon>Paenibacillaceae</taxon>
        <taxon>Paenibacillus</taxon>
    </lineage>
</organism>
<dbReference type="EMBL" id="RBAH01000001">
    <property type="protein sequence ID" value="RKN86746.1"/>
    <property type="molecule type" value="Genomic_DNA"/>
</dbReference>
<evidence type="ECO:0000313" key="1">
    <source>
        <dbReference type="EMBL" id="RKN86746.1"/>
    </source>
</evidence>
<proteinExistence type="predicted"/>
<dbReference type="Gene3D" id="2.40.10.270">
    <property type="entry name" value="Bacteriophage SPP1 head-tail adaptor protein"/>
    <property type="match status" value="1"/>
</dbReference>
<sequence>MSCYNCGDKKDNLTERLNKMISILRPRVPDDPAPDVDEYGQPIDNPVIVVPKLWAGIEPLQGRELYAAMRENAEVTTRIPIRWRTGVDRTMFVRYKEMEFEILYIIHPKFDKKELHLMCKERQ</sequence>
<dbReference type="Proteomes" id="UP000282311">
    <property type="component" value="Unassembled WGS sequence"/>
</dbReference>
<protein>
    <submittedName>
        <fullName evidence="1">Head-tail adaptor protein</fullName>
    </submittedName>
</protein>
<evidence type="ECO:0000313" key="2">
    <source>
        <dbReference type="Proteomes" id="UP000282311"/>
    </source>
</evidence>
<accession>A0A3B0CYN2</accession>
<dbReference type="InterPro" id="IPR038666">
    <property type="entry name" value="SSP1_head-tail_sf"/>
</dbReference>
<dbReference type="NCBIfam" id="TIGR01563">
    <property type="entry name" value="gp16_SPP1"/>
    <property type="match status" value="1"/>
</dbReference>
<reference evidence="1 2" key="1">
    <citation type="journal article" date="2007" name="Int. J. Syst. Evol. Microbiol.">
        <title>Paenibacillus ginsengarvi sp. nov., isolated from soil from ginseng cultivation.</title>
        <authorList>
            <person name="Yoon M.H."/>
            <person name="Ten L.N."/>
            <person name="Im W.T."/>
        </authorList>
    </citation>
    <scope>NUCLEOTIDE SEQUENCE [LARGE SCALE GENOMIC DNA]</scope>
    <source>
        <strain evidence="1 2">KCTC 13059</strain>
    </source>
</reference>